<dbReference type="GO" id="GO:0016491">
    <property type="term" value="F:oxidoreductase activity"/>
    <property type="evidence" value="ECO:0007669"/>
    <property type="project" value="InterPro"/>
</dbReference>
<feature type="domain" description="Tyrosinase copper-binding" evidence="4">
    <location>
        <begin position="240"/>
        <end position="423"/>
    </location>
</feature>
<keyword evidence="1" id="KW-0479">Metal-binding</keyword>
<dbReference type="GO" id="GO:0046872">
    <property type="term" value="F:metal ion binding"/>
    <property type="evidence" value="ECO:0007669"/>
    <property type="project" value="UniProtKB-KW"/>
</dbReference>
<dbReference type="AlphaFoldDB" id="A0A7S2BKJ3"/>
<dbReference type="Pfam" id="PF00264">
    <property type="entry name" value="Tyrosinase"/>
    <property type="match status" value="1"/>
</dbReference>
<sequence length="654" mass="75313">MEERGHFYVEETPKRAVLGAKLGVVIALLCFTAGYTVTQFTASSMDQEDSELAEQAQTVTRIRASFLEDDISELPQSVADHVDSMESHDAPTNDALRVNTESLSMTVSNLYTKVIPIETGQYRYPWSYLAEPYRVTNLAVENPYADGWYKWTVDGHVQGYGSGCDVLFTDVGYHSVILMEKTDTKTSYLSTKVMVKYTRREIRSLSDIDREKFFDAAHILSRVPTEIGQRMFGIEYKSKDYFNRVHLYYGGTADCDHWHQGAGFVTSHVTFTLEYERAIQSVFPDVTVPYWDFTLESTFYRADDWRSSPIFSSSWFGEASPDNDLHTVTDGRWAYESAMSNAWNFSKIVNSYGVLRAPWNNDPTPFMTRHDHIYGYSNNMKPSGCKEYYIALKKSTWMSLSRQLNSAAHGHIHETVGGSWNHFYANRVGANVGPSVLTFAHEIQALAKELWRTGFIKCPTTCDMDTAWQKCQCIFDPKEGEGMTSYEILDVSGVLQAVEYYDAEGHLINTWYDVNGSAYYQLPGYSEMESRKIHDQLLEMLSSPGHIGDMFQATSSNDITFWVLHGTVDRLWHFKRLGNTENYDETWDPYHTCYGHNPSNFQPFKNLFDDEDRYYTNEELYQNLRPDKPQLSYIYDGFKWPHCEMLGYDMSNEW</sequence>
<keyword evidence="3" id="KW-0472">Membrane</keyword>
<dbReference type="PANTHER" id="PTHR11474">
    <property type="entry name" value="TYROSINASE FAMILY MEMBER"/>
    <property type="match status" value="1"/>
</dbReference>
<keyword evidence="3" id="KW-0812">Transmembrane</keyword>
<dbReference type="SUPFAM" id="SSF48056">
    <property type="entry name" value="Di-copper centre-containing domain"/>
    <property type="match status" value="2"/>
</dbReference>
<accession>A0A7S2BKJ3</accession>
<organism evidence="5">
    <name type="scientific">Octactis speculum</name>
    <dbReference type="NCBI Taxonomy" id="3111310"/>
    <lineage>
        <taxon>Eukaryota</taxon>
        <taxon>Sar</taxon>
        <taxon>Stramenopiles</taxon>
        <taxon>Ochrophyta</taxon>
        <taxon>Dictyochophyceae</taxon>
        <taxon>Dictyochales</taxon>
        <taxon>Dictyochaceae</taxon>
        <taxon>Octactis</taxon>
    </lineage>
</organism>
<protein>
    <recommendedName>
        <fullName evidence="4">Tyrosinase copper-binding domain-containing protein</fullName>
    </recommendedName>
</protein>
<evidence type="ECO:0000256" key="3">
    <source>
        <dbReference type="SAM" id="Phobius"/>
    </source>
</evidence>
<gene>
    <name evidence="5" type="ORF">DSPE1174_LOCUS8315</name>
</gene>
<name>A0A7S2BKJ3_9STRA</name>
<feature type="transmembrane region" description="Helical" evidence="3">
    <location>
        <begin position="16"/>
        <end position="37"/>
    </location>
</feature>
<dbReference type="Gene3D" id="1.10.1280.10">
    <property type="entry name" value="Di-copper center containing domain from catechol oxidase"/>
    <property type="match status" value="2"/>
</dbReference>
<dbReference type="InterPro" id="IPR002227">
    <property type="entry name" value="Tyrosinase_Cu-bd"/>
</dbReference>
<evidence type="ECO:0000256" key="2">
    <source>
        <dbReference type="ARBA" id="ARBA00023008"/>
    </source>
</evidence>
<evidence type="ECO:0000313" key="5">
    <source>
        <dbReference type="EMBL" id="CAD9399804.1"/>
    </source>
</evidence>
<dbReference type="InterPro" id="IPR050316">
    <property type="entry name" value="Tyrosinase/Hemocyanin"/>
</dbReference>
<dbReference type="PANTHER" id="PTHR11474:SF126">
    <property type="entry name" value="TYROSINASE-LIKE PROTEIN TYR-1-RELATED"/>
    <property type="match status" value="1"/>
</dbReference>
<reference evidence="5" key="1">
    <citation type="submission" date="2021-01" db="EMBL/GenBank/DDBJ databases">
        <authorList>
            <person name="Corre E."/>
            <person name="Pelletier E."/>
            <person name="Niang G."/>
            <person name="Scheremetjew M."/>
            <person name="Finn R."/>
            <person name="Kale V."/>
            <person name="Holt S."/>
            <person name="Cochrane G."/>
            <person name="Meng A."/>
            <person name="Brown T."/>
            <person name="Cohen L."/>
        </authorList>
    </citation>
    <scope>NUCLEOTIDE SEQUENCE</scope>
    <source>
        <strain evidence="5">CCMP1381</strain>
    </source>
</reference>
<keyword evidence="3" id="KW-1133">Transmembrane helix</keyword>
<evidence type="ECO:0000259" key="4">
    <source>
        <dbReference type="Pfam" id="PF00264"/>
    </source>
</evidence>
<proteinExistence type="predicted"/>
<keyword evidence="2" id="KW-0186">Copper</keyword>
<evidence type="ECO:0000256" key="1">
    <source>
        <dbReference type="ARBA" id="ARBA00022723"/>
    </source>
</evidence>
<dbReference type="EMBL" id="HBGS01015855">
    <property type="protein sequence ID" value="CAD9399804.1"/>
    <property type="molecule type" value="Transcribed_RNA"/>
</dbReference>
<dbReference type="InterPro" id="IPR008922">
    <property type="entry name" value="Di-copper_centre_dom_sf"/>
</dbReference>